<evidence type="ECO:0000313" key="5">
    <source>
        <dbReference type="EMBL" id="QHQ62401.1"/>
    </source>
</evidence>
<dbReference type="GO" id="GO:0008758">
    <property type="term" value="F:UDP-2,3-diacylglucosamine hydrolase activity"/>
    <property type="evidence" value="ECO:0007669"/>
    <property type="project" value="TreeGrafter"/>
</dbReference>
<gene>
    <name evidence="5" type="ORF">Ana3638_17750</name>
</gene>
<evidence type="ECO:0000259" key="4">
    <source>
        <dbReference type="Pfam" id="PF00149"/>
    </source>
</evidence>
<dbReference type="RefSeq" id="WP_161839225.1">
    <property type="nucleotide sequence ID" value="NZ_CP048000.1"/>
</dbReference>
<organism evidence="5 6">
    <name type="scientific">Anaerocolumna sedimenticola</name>
    <dbReference type="NCBI Taxonomy" id="2696063"/>
    <lineage>
        <taxon>Bacteria</taxon>
        <taxon>Bacillati</taxon>
        <taxon>Bacillota</taxon>
        <taxon>Clostridia</taxon>
        <taxon>Lachnospirales</taxon>
        <taxon>Lachnospiraceae</taxon>
        <taxon>Anaerocolumna</taxon>
    </lineage>
</organism>
<dbReference type="KEGG" id="anr:Ana3638_17750"/>
<evidence type="ECO:0000256" key="1">
    <source>
        <dbReference type="ARBA" id="ARBA00022723"/>
    </source>
</evidence>
<keyword evidence="3" id="KW-1133">Transmembrane helix</keyword>
<accession>A0A6P1TR71</accession>
<dbReference type="Proteomes" id="UP000464314">
    <property type="component" value="Chromosome"/>
</dbReference>
<dbReference type="InterPro" id="IPR051158">
    <property type="entry name" value="Metallophosphoesterase_sf"/>
</dbReference>
<keyword evidence="3" id="KW-0472">Membrane</keyword>
<dbReference type="InterPro" id="IPR029052">
    <property type="entry name" value="Metallo-depent_PP-like"/>
</dbReference>
<dbReference type="GO" id="GO:0046872">
    <property type="term" value="F:metal ion binding"/>
    <property type="evidence" value="ECO:0007669"/>
    <property type="project" value="UniProtKB-KW"/>
</dbReference>
<evidence type="ECO:0000313" key="6">
    <source>
        <dbReference type="Proteomes" id="UP000464314"/>
    </source>
</evidence>
<dbReference type="SUPFAM" id="SSF56300">
    <property type="entry name" value="Metallo-dependent phosphatases"/>
    <property type="match status" value="1"/>
</dbReference>
<dbReference type="EMBL" id="CP048000">
    <property type="protein sequence ID" value="QHQ62401.1"/>
    <property type="molecule type" value="Genomic_DNA"/>
</dbReference>
<dbReference type="GO" id="GO:0016020">
    <property type="term" value="C:membrane"/>
    <property type="evidence" value="ECO:0007669"/>
    <property type="project" value="GOC"/>
</dbReference>
<dbReference type="PANTHER" id="PTHR31302:SF31">
    <property type="entry name" value="PHOSPHODIESTERASE YAEI"/>
    <property type="match status" value="1"/>
</dbReference>
<reference evidence="5 6" key="1">
    <citation type="submission" date="2020-01" db="EMBL/GenBank/DDBJ databases">
        <title>Genome analysis of Anaerocolumna sp. CBA3638.</title>
        <authorList>
            <person name="Kim J."/>
            <person name="Roh S.W."/>
        </authorList>
    </citation>
    <scope>NUCLEOTIDE SEQUENCE [LARGE SCALE GENOMIC DNA]</scope>
    <source>
        <strain evidence="5 6">CBA3638</strain>
    </source>
</reference>
<keyword evidence="1" id="KW-0479">Metal-binding</keyword>
<sequence>MDRNIITGVILLIFILYIIYENHNLEITHYTIRSKRIPKAFHGVKLVVLADLHNNKYGRDNNKLLDEIRKINPDYIIVAGDMIVSSEPDNLSVPYTLLLELAETYPIYYSLGNHEQRLQPKDTIHYKNYDTFKDNLQKQGVKFLENERAFVYRNGEAVVITGLVIDMDYFKKLKQPKMNQGYIEKLVGIPEEKCYNILIAHNPVYFKFYTTWGADLIFSGHLHGGIIRIPGLRGFISPQYKFMPKYDAGIYEEDGKVMLVSRGLGLHTIKLRIHNRPELMVVTLDKVQDQKDKVKYNN</sequence>
<keyword evidence="6" id="KW-1185">Reference proteome</keyword>
<dbReference type="InterPro" id="IPR004843">
    <property type="entry name" value="Calcineurin-like_PHP"/>
</dbReference>
<feature type="domain" description="Calcineurin-like phosphoesterase" evidence="4">
    <location>
        <begin position="45"/>
        <end position="224"/>
    </location>
</feature>
<protein>
    <recommendedName>
        <fullName evidence="4">Calcineurin-like phosphoesterase domain-containing protein</fullName>
    </recommendedName>
</protein>
<name>A0A6P1TR71_9FIRM</name>
<evidence type="ECO:0000256" key="3">
    <source>
        <dbReference type="SAM" id="Phobius"/>
    </source>
</evidence>
<feature type="transmembrane region" description="Helical" evidence="3">
    <location>
        <begin position="5"/>
        <end position="20"/>
    </location>
</feature>
<keyword evidence="2" id="KW-0378">Hydrolase</keyword>
<dbReference type="AlphaFoldDB" id="A0A6P1TR71"/>
<proteinExistence type="predicted"/>
<evidence type="ECO:0000256" key="2">
    <source>
        <dbReference type="ARBA" id="ARBA00022801"/>
    </source>
</evidence>
<dbReference type="GO" id="GO:0009245">
    <property type="term" value="P:lipid A biosynthetic process"/>
    <property type="evidence" value="ECO:0007669"/>
    <property type="project" value="TreeGrafter"/>
</dbReference>
<dbReference type="PANTHER" id="PTHR31302">
    <property type="entry name" value="TRANSMEMBRANE PROTEIN WITH METALLOPHOSPHOESTERASE DOMAIN-RELATED"/>
    <property type="match status" value="1"/>
</dbReference>
<dbReference type="Pfam" id="PF00149">
    <property type="entry name" value="Metallophos"/>
    <property type="match status" value="1"/>
</dbReference>
<keyword evidence="3" id="KW-0812">Transmembrane</keyword>
<dbReference type="Gene3D" id="3.60.21.10">
    <property type="match status" value="1"/>
</dbReference>